<comment type="similarity">
    <text evidence="1">Belongs to the BetVI family.</text>
</comment>
<dbReference type="Proteomes" id="UP001634007">
    <property type="component" value="Unassembled WGS sequence"/>
</dbReference>
<dbReference type="FunFam" id="3.30.530.20:FF:000007">
    <property type="entry name" value="Major pollen allergen Bet v 1-A"/>
    <property type="match status" value="1"/>
</dbReference>
<dbReference type="EMBL" id="JBJKBG010000001">
    <property type="protein sequence ID" value="KAL3753054.1"/>
    <property type="molecule type" value="Genomic_DNA"/>
</dbReference>
<dbReference type="PRINTS" id="PR00634">
    <property type="entry name" value="BETALLERGEN"/>
</dbReference>
<accession>A0ABD3LMS7</accession>
<dbReference type="PANTHER" id="PTHR31213:SF55">
    <property type="entry name" value="STRESS-INDUCED PROTEIN SAM22"/>
    <property type="match status" value="1"/>
</dbReference>
<reference evidence="5 6" key="1">
    <citation type="submission" date="2024-11" db="EMBL/GenBank/DDBJ databases">
        <title>Chromosome-level genome assembly of Eucalyptus globulus Labill. provides insights into its genome evolution.</title>
        <authorList>
            <person name="Li X."/>
        </authorList>
    </citation>
    <scope>NUCLEOTIDE SEQUENCE [LARGE SCALE GENOMIC DNA]</scope>
    <source>
        <strain evidence="5">CL2024</strain>
        <tissue evidence="5">Fresh tender leaves</tissue>
    </source>
</reference>
<evidence type="ECO:0000256" key="1">
    <source>
        <dbReference type="ARBA" id="ARBA00009744"/>
    </source>
</evidence>
<gene>
    <name evidence="5" type="ORF">ACJRO7_000450</name>
</gene>
<protein>
    <recommendedName>
        <fullName evidence="4">Bet v I/Major latex protein domain-containing protein</fullName>
    </recommendedName>
</protein>
<evidence type="ECO:0000256" key="3">
    <source>
        <dbReference type="ARBA" id="ARBA00023265"/>
    </source>
</evidence>
<name>A0ABD3LMS7_EUCGL</name>
<dbReference type="InterPro" id="IPR050279">
    <property type="entry name" value="Plant_def-hormone_signal"/>
</dbReference>
<dbReference type="SUPFAM" id="SSF55961">
    <property type="entry name" value="Bet v1-like"/>
    <property type="match status" value="1"/>
</dbReference>
<dbReference type="InterPro" id="IPR023393">
    <property type="entry name" value="START-like_dom_sf"/>
</dbReference>
<keyword evidence="3" id="KW-0568">Pathogenesis-related protein</keyword>
<sequence>MGAYSNSATIKSSIPAAMVFEAYISTRSLISGAVPPVFESTEVVEHITCSEGNGDKTVKQKVEARDNKKFTYCYSITEGDALGTILEKICLEVKITASPKGGSVCKITSEHFAKNVADITEEKKKAVKEKANTAFQVIKAYLVANPRA</sequence>
<evidence type="ECO:0000313" key="6">
    <source>
        <dbReference type="Proteomes" id="UP001634007"/>
    </source>
</evidence>
<dbReference type="GO" id="GO:0006952">
    <property type="term" value="P:defense response"/>
    <property type="evidence" value="ECO:0007669"/>
    <property type="project" value="UniProtKB-KW"/>
</dbReference>
<dbReference type="InterPro" id="IPR000916">
    <property type="entry name" value="Bet_v_I/MLP"/>
</dbReference>
<dbReference type="Gene3D" id="3.30.530.20">
    <property type="match status" value="1"/>
</dbReference>
<dbReference type="InterPro" id="IPR024949">
    <property type="entry name" value="Bet_v_I_allergen"/>
</dbReference>
<dbReference type="Pfam" id="PF00407">
    <property type="entry name" value="Bet_v_1"/>
    <property type="match status" value="1"/>
</dbReference>
<keyword evidence="6" id="KW-1185">Reference proteome</keyword>
<feature type="domain" description="Bet v I/Major latex protein" evidence="4">
    <location>
        <begin position="40"/>
        <end position="144"/>
    </location>
</feature>
<proteinExistence type="inferred from homology"/>
<comment type="caution">
    <text evidence="5">The sequence shown here is derived from an EMBL/GenBank/DDBJ whole genome shotgun (WGS) entry which is preliminary data.</text>
</comment>
<evidence type="ECO:0000259" key="4">
    <source>
        <dbReference type="Pfam" id="PF00407"/>
    </source>
</evidence>
<dbReference type="PANTHER" id="PTHR31213">
    <property type="entry name" value="OS08G0374000 PROTEIN-RELATED"/>
    <property type="match status" value="1"/>
</dbReference>
<evidence type="ECO:0000256" key="2">
    <source>
        <dbReference type="ARBA" id="ARBA00022821"/>
    </source>
</evidence>
<evidence type="ECO:0000313" key="5">
    <source>
        <dbReference type="EMBL" id="KAL3753054.1"/>
    </source>
</evidence>
<keyword evidence="2" id="KW-0611">Plant defense</keyword>
<organism evidence="5 6">
    <name type="scientific">Eucalyptus globulus</name>
    <name type="common">Tasmanian blue gum</name>
    <dbReference type="NCBI Taxonomy" id="34317"/>
    <lineage>
        <taxon>Eukaryota</taxon>
        <taxon>Viridiplantae</taxon>
        <taxon>Streptophyta</taxon>
        <taxon>Embryophyta</taxon>
        <taxon>Tracheophyta</taxon>
        <taxon>Spermatophyta</taxon>
        <taxon>Magnoliopsida</taxon>
        <taxon>eudicotyledons</taxon>
        <taxon>Gunneridae</taxon>
        <taxon>Pentapetalae</taxon>
        <taxon>rosids</taxon>
        <taxon>malvids</taxon>
        <taxon>Myrtales</taxon>
        <taxon>Myrtaceae</taxon>
        <taxon>Myrtoideae</taxon>
        <taxon>Eucalypteae</taxon>
        <taxon>Eucalyptus</taxon>
    </lineage>
</organism>
<dbReference type="AlphaFoldDB" id="A0ABD3LMS7"/>